<protein>
    <submittedName>
        <fullName evidence="1">Uncharacterized protein</fullName>
    </submittedName>
</protein>
<dbReference type="AlphaFoldDB" id="A0A9D1ITI3"/>
<gene>
    <name evidence="1" type="ORF">IAB67_03185</name>
</gene>
<reference evidence="1" key="1">
    <citation type="submission" date="2020-10" db="EMBL/GenBank/DDBJ databases">
        <authorList>
            <person name="Gilroy R."/>
        </authorList>
    </citation>
    <scope>NUCLEOTIDE SEQUENCE</scope>
    <source>
        <strain evidence="1">CHK191-8634</strain>
    </source>
</reference>
<proteinExistence type="predicted"/>
<comment type="caution">
    <text evidence="1">The sequence shown here is derived from an EMBL/GenBank/DDBJ whole genome shotgun (WGS) entry which is preliminary data.</text>
</comment>
<dbReference type="EMBL" id="DVMR01000033">
    <property type="protein sequence ID" value="HIU43283.1"/>
    <property type="molecule type" value="Genomic_DNA"/>
</dbReference>
<evidence type="ECO:0000313" key="2">
    <source>
        <dbReference type="Proteomes" id="UP000824073"/>
    </source>
</evidence>
<organism evidence="1 2">
    <name type="scientific">Candidatus Ventrousia excrementavium</name>
    <dbReference type="NCBI Taxonomy" id="2840961"/>
    <lineage>
        <taxon>Bacteria</taxon>
        <taxon>Bacillati</taxon>
        <taxon>Bacillota</taxon>
        <taxon>Clostridia</taxon>
        <taxon>Eubacteriales</taxon>
        <taxon>Clostridiaceae</taxon>
        <taxon>Clostridiaceae incertae sedis</taxon>
        <taxon>Candidatus Ventrousia</taxon>
    </lineage>
</organism>
<dbReference type="Proteomes" id="UP000824073">
    <property type="component" value="Unassembled WGS sequence"/>
</dbReference>
<reference evidence="1" key="2">
    <citation type="journal article" date="2021" name="PeerJ">
        <title>Extensive microbial diversity within the chicken gut microbiome revealed by metagenomics and culture.</title>
        <authorList>
            <person name="Gilroy R."/>
            <person name="Ravi A."/>
            <person name="Getino M."/>
            <person name="Pursley I."/>
            <person name="Horton D.L."/>
            <person name="Alikhan N.F."/>
            <person name="Baker D."/>
            <person name="Gharbi K."/>
            <person name="Hall N."/>
            <person name="Watson M."/>
            <person name="Adriaenssens E.M."/>
            <person name="Foster-Nyarko E."/>
            <person name="Jarju S."/>
            <person name="Secka A."/>
            <person name="Antonio M."/>
            <person name="Oren A."/>
            <person name="Chaudhuri R.R."/>
            <person name="La Ragione R."/>
            <person name="Hildebrand F."/>
            <person name="Pallen M.J."/>
        </authorList>
    </citation>
    <scope>NUCLEOTIDE SEQUENCE</scope>
    <source>
        <strain evidence="1">CHK191-8634</strain>
    </source>
</reference>
<name>A0A9D1ITI3_9CLOT</name>
<sequence length="170" mass="19131">MSTEKKVITAAGIMILFVLLLQVPHVIAYLACPDGTLGEILSQDGQLPPDMTYTQVFYDPDGWSPAEEKSLTYKDSGFDRALDALLSIRMQKVYQQPSSLSLSDAQSSYRIFFGASIYLYLYEDGTISVHNTYSDLDILYRLDSETNLYALNSLWASDRSQTESSFSFWA</sequence>
<accession>A0A9D1ITI3</accession>
<evidence type="ECO:0000313" key="1">
    <source>
        <dbReference type="EMBL" id="HIU43283.1"/>
    </source>
</evidence>